<protein>
    <recommendedName>
        <fullName evidence="4">PH domain-containing protein</fullName>
    </recommendedName>
</protein>
<reference evidence="1 2" key="1">
    <citation type="journal article" date="2014" name="PLoS Genet.">
        <title>The Genome of Spironucleus salmonicida Highlights a Fish Pathogen Adapted to Fluctuating Environments.</title>
        <authorList>
            <person name="Xu F."/>
            <person name="Jerlstrom-Hultqvist J."/>
            <person name="Einarsson E."/>
            <person name="Astvaldsson A."/>
            <person name="Svard S.G."/>
            <person name="Andersson J.O."/>
        </authorList>
    </citation>
    <scope>NUCLEOTIDE SEQUENCE</scope>
    <source>
        <strain evidence="2">ATCC 50377</strain>
    </source>
</reference>
<sequence>MSKGFLDDIIEQISVKKPSSMSWIAPPQQQQSTQQIPVQQQQQFYQQQLYQPQQQFSPVNNNQRQQHTPQIGAMQQYQQYQPVPQMYTQQMSYQPQQQQQQPQQQFMHNSSIITHQQPQFDYETEIKNLQKNLSQLPVTQLQNAFNLLVNLVENLGSTVEASRGLQGLPKISKSQISGTIEQESTYQTNDLMTQVIAKRQQNKSQIPSSSFEKQLMQTEKSVHGKRLIQFPTLKAIDRWTEALLGQFSTKIQRLTLDTADKYFWLDKNVQKVFWSNTEGQAACGSFSLCNILYILVGQHSIDYTKAKISYSDVSGLVSSQSVPVKPQISIINDKRDINIIFPNIEKCDIWVAALTQLQKLIKVIY</sequence>
<reference evidence="2" key="2">
    <citation type="submission" date="2020-12" db="EMBL/GenBank/DDBJ databases">
        <title>New Spironucleus salmonicida genome in near-complete chromosomes.</title>
        <authorList>
            <person name="Xu F."/>
            <person name="Kurt Z."/>
            <person name="Jimenez-Gonzalez A."/>
            <person name="Astvaldsson A."/>
            <person name="Andersson J.O."/>
            <person name="Svard S.G."/>
        </authorList>
    </citation>
    <scope>NUCLEOTIDE SEQUENCE</scope>
    <source>
        <strain evidence="2">ATCC 50377</strain>
    </source>
</reference>
<name>V6LS41_9EUKA</name>
<evidence type="ECO:0000313" key="1">
    <source>
        <dbReference type="EMBL" id="EST43599.1"/>
    </source>
</evidence>
<dbReference type="EMBL" id="KI546135">
    <property type="protein sequence ID" value="EST43599.1"/>
    <property type="molecule type" value="Genomic_DNA"/>
</dbReference>
<organism evidence="1">
    <name type="scientific">Spironucleus salmonicida</name>
    <dbReference type="NCBI Taxonomy" id="348837"/>
    <lineage>
        <taxon>Eukaryota</taxon>
        <taxon>Metamonada</taxon>
        <taxon>Diplomonadida</taxon>
        <taxon>Hexamitidae</taxon>
        <taxon>Hexamitinae</taxon>
        <taxon>Spironucleus</taxon>
    </lineage>
</organism>
<dbReference type="EMBL" id="AUWU02000001">
    <property type="protein sequence ID" value="KAH0577572.1"/>
    <property type="molecule type" value="Genomic_DNA"/>
</dbReference>
<dbReference type="Gene3D" id="2.30.29.30">
    <property type="entry name" value="Pleckstrin-homology domain (PH domain)/Phosphotyrosine-binding domain (PTB)"/>
    <property type="match status" value="1"/>
</dbReference>
<evidence type="ECO:0008006" key="4">
    <source>
        <dbReference type="Google" id="ProtNLM"/>
    </source>
</evidence>
<evidence type="ECO:0000313" key="2">
    <source>
        <dbReference type="EMBL" id="KAH0577572.1"/>
    </source>
</evidence>
<dbReference type="InterPro" id="IPR011993">
    <property type="entry name" value="PH-like_dom_sf"/>
</dbReference>
<gene>
    <name evidence="1" type="ORF">SS50377_16641</name>
    <name evidence="2" type="ORF">SS50377_20926</name>
</gene>
<dbReference type="Proteomes" id="UP000018208">
    <property type="component" value="Unassembled WGS sequence"/>
</dbReference>
<proteinExistence type="predicted"/>
<keyword evidence="3" id="KW-1185">Reference proteome</keyword>
<dbReference type="AlphaFoldDB" id="V6LS41"/>
<evidence type="ECO:0000313" key="3">
    <source>
        <dbReference type="Proteomes" id="UP000018208"/>
    </source>
</evidence>
<accession>V6LS41</accession>
<dbReference type="VEuPathDB" id="GiardiaDB:SS50377_20926"/>